<feature type="chain" id="PRO_5031378612" evidence="2">
    <location>
        <begin position="19"/>
        <end position="238"/>
    </location>
</feature>
<evidence type="ECO:0000256" key="1">
    <source>
        <dbReference type="SAM" id="Coils"/>
    </source>
</evidence>
<dbReference type="PANTHER" id="PTHR37161:SF3">
    <property type="entry name" value="HDC10475"/>
    <property type="match status" value="1"/>
</dbReference>
<dbReference type="InParanoid" id="A0A7R8Z1B0"/>
<proteinExistence type="predicted"/>
<keyword evidence="1" id="KW-0175">Coiled coil</keyword>
<keyword evidence="4" id="KW-1185">Reference proteome</keyword>
<dbReference type="PANTHER" id="PTHR37161">
    <property type="entry name" value="HDC10475"/>
    <property type="match status" value="1"/>
</dbReference>
<dbReference type="InterPro" id="IPR007999">
    <property type="entry name" value="DUF745"/>
</dbReference>
<name>A0A7R8Z1B0_HERIL</name>
<protein>
    <submittedName>
        <fullName evidence="3">Uncharacterized protein</fullName>
    </submittedName>
</protein>
<feature type="coiled-coil region" evidence="1">
    <location>
        <begin position="174"/>
        <end position="201"/>
    </location>
</feature>
<evidence type="ECO:0000313" key="3">
    <source>
        <dbReference type="EMBL" id="CAD7093334.1"/>
    </source>
</evidence>
<dbReference type="Proteomes" id="UP000594454">
    <property type="component" value="Chromosome 6"/>
</dbReference>
<evidence type="ECO:0000256" key="2">
    <source>
        <dbReference type="SAM" id="SignalP"/>
    </source>
</evidence>
<dbReference type="AlphaFoldDB" id="A0A7R8Z1B0"/>
<dbReference type="Pfam" id="PF05335">
    <property type="entry name" value="DUF745"/>
    <property type="match status" value="1"/>
</dbReference>
<gene>
    <name evidence="3" type="ORF">HERILL_LOCUS15619</name>
</gene>
<organism evidence="3 4">
    <name type="scientific">Hermetia illucens</name>
    <name type="common">Black soldier fly</name>
    <dbReference type="NCBI Taxonomy" id="343691"/>
    <lineage>
        <taxon>Eukaryota</taxon>
        <taxon>Metazoa</taxon>
        <taxon>Ecdysozoa</taxon>
        <taxon>Arthropoda</taxon>
        <taxon>Hexapoda</taxon>
        <taxon>Insecta</taxon>
        <taxon>Pterygota</taxon>
        <taxon>Neoptera</taxon>
        <taxon>Endopterygota</taxon>
        <taxon>Diptera</taxon>
        <taxon>Brachycera</taxon>
        <taxon>Stratiomyomorpha</taxon>
        <taxon>Stratiomyidae</taxon>
        <taxon>Hermetiinae</taxon>
        <taxon>Hermetia</taxon>
    </lineage>
</organism>
<reference evidence="3 4" key="1">
    <citation type="submission" date="2020-11" db="EMBL/GenBank/DDBJ databases">
        <authorList>
            <person name="Wallbank WR R."/>
            <person name="Pardo Diaz C."/>
            <person name="Kozak K."/>
            <person name="Martin S."/>
            <person name="Jiggins C."/>
            <person name="Moest M."/>
            <person name="Warren A I."/>
            <person name="Generalovic N T."/>
            <person name="Byers J.R.P. K."/>
            <person name="Montejo-Kovacevich G."/>
            <person name="Yen C E."/>
        </authorList>
    </citation>
    <scope>NUCLEOTIDE SEQUENCE [LARGE SCALE GENOMIC DNA]</scope>
</reference>
<evidence type="ECO:0000313" key="4">
    <source>
        <dbReference type="Proteomes" id="UP000594454"/>
    </source>
</evidence>
<sequence length="238" mass="26068">MEIIFLILIIAFLDIVRTDSVSSHQREDDDDDLNTYHSTVRAIGCLETSNLDKVDLKEVAHRSAKQAHTAVASQEAAAHQASYLAKITLARLAAQAAIAAQTALLAKQALLVFLEEQRTEASTSFQTELAQLKVAEAAVEAASKTQRKAHKLATILTNILKNTEDLAEQAVQMSQYAEEELESQTKMVDKAKEQFEAIESKVIMTQIEFSKTKEATETASEDAQIAQINAAKAGEHTK</sequence>
<feature type="signal peptide" evidence="2">
    <location>
        <begin position="1"/>
        <end position="18"/>
    </location>
</feature>
<accession>A0A7R8Z1B0</accession>
<dbReference type="EMBL" id="LR899014">
    <property type="protein sequence ID" value="CAD7093334.1"/>
    <property type="molecule type" value="Genomic_DNA"/>
</dbReference>
<keyword evidence="2" id="KW-0732">Signal</keyword>